<evidence type="ECO:0000259" key="8">
    <source>
        <dbReference type="PROSITE" id="PS51202"/>
    </source>
</evidence>
<evidence type="ECO:0000256" key="2">
    <source>
        <dbReference type="ARBA" id="ARBA00022448"/>
    </source>
</evidence>
<dbReference type="RefSeq" id="WP_048513984.1">
    <property type="nucleotide sequence ID" value="NZ_FUXD01000001.1"/>
</dbReference>
<dbReference type="InterPro" id="IPR050721">
    <property type="entry name" value="Trk_Ktr_HKT_K-transport"/>
</dbReference>
<dbReference type="AlphaFoldDB" id="A0A0J6WTF3"/>
<evidence type="ECO:0000313" key="10">
    <source>
        <dbReference type="Proteomes" id="UP000036503"/>
    </source>
</evidence>
<evidence type="ECO:0000313" key="9">
    <source>
        <dbReference type="EMBL" id="KMO86815.1"/>
    </source>
</evidence>
<dbReference type="EMBL" id="LEKT01000015">
    <property type="protein sequence ID" value="KMO86815.1"/>
    <property type="molecule type" value="Genomic_DNA"/>
</dbReference>
<keyword evidence="5" id="KW-0520">NAD</keyword>
<dbReference type="SUPFAM" id="SSF51735">
    <property type="entry name" value="NAD(P)-binding Rossmann-fold domains"/>
    <property type="match status" value="2"/>
</dbReference>
<dbReference type="GO" id="GO:0015079">
    <property type="term" value="F:potassium ion transmembrane transporter activity"/>
    <property type="evidence" value="ECO:0007669"/>
    <property type="project" value="InterPro"/>
</dbReference>
<name>A0A0J6WTF3_9FIRM</name>
<accession>A0A0J6WTF3</accession>
<dbReference type="PRINTS" id="PR00335">
    <property type="entry name" value="KUPTAKETRKA"/>
</dbReference>
<keyword evidence="3" id="KW-0633">Potassium transport</keyword>
<dbReference type="STRING" id="39029.BSR42_04910"/>
<feature type="domain" description="RCK N-terminal" evidence="7">
    <location>
        <begin position="228"/>
        <end position="345"/>
    </location>
</feature>
<reference evidence="9 10" key="1">
    <citation type="submission" date="2015-06" db="EMBL/GenBank/DDBJ databases">
        <title>Draft genome sequence of beer spoilage bacterium Megasphaera cerevisiae type strain 20462.</title>
        <authorList>
            <person name="Kutumbaka K."/>
            <person name="Pasmowitz J."/>
            <person name="Mategko J."/>
            <person name="Reyes D."/>
            <person name="Friedrich A."/>
            <person name="Han S."/>
            <person name="Martens-Habbena W."/>
            <person name="Neal-McKinney J."/>
            <person name="Janagama H.K."/>
            <person name="Nadala C."/>
            <person name="Samadpour M."/>
        </authorList>
    </citation>
    <scope>NUCLEOTIDE SEQUENCE [LARGE SCALE GENOMIC DNA]</scope>
    <source>
        <strain evidence="9 10">DSM 20462</strain>
    </source>
</reference>
<dbReference type="Pfam" id="PF02254">
    <property type="entry name" value="TrkA_N"/>
    <property type="match status" value="2"/>
</dbReference>
<dbReference type="NCBIfam" id="NF007032">
    <property type="entry name" value="PRK09496.1-4"/>
    <property type="match status" value="1"/>
</dbReference>
<dbReference type="Gene3D" id="3.40.50.720">
    <property type="entry name" value="NAD(P)-binding Rossmann-like Domain"/>
    <property type="match status" value="2"/>
</dbReference>
<proteinExistence type="predicted"/>
<organism evidence="9 10">
    <name type="scientific">Megasphaera cerevisiae DSM 20462</name>
    <dbReference type="NCBI Taxonomy" id="1122219"/>
    <lineage>
        <taxon>Bacteria</taxon>
        <taxon>Bacillati</taxon>
        <taxon>Bacillota</taxon>
        <taxon>Negativicutes</taxon>
        <taxon>Veillonellales</taxon>
        <taxon>Veillonellaceae</taxon>
        <taxon>Megasphaera</taxon>
    </lineage>
</organism>
<dbReference type="InterPro" id="IPR036291">
    <property type="entry name" value="NAD(P)-bd_dom_sf"/>
</dbReference>
<feature type="domain" description="RCK C-terminal" evidence="8">
    <location>
        <begin position="365"/>
        <end position="446"/>
    </location>
</feature>
<dbReference type="PATRIC" id="fig|1122219.3.peg.713"/>
<sequence>MRIVIVGAGKLGYSIAELLSNEQYDVVVVDNDEDHLEAVKNTLDVLTIAANGASPVTMNDPDIRAADILVAVTAIDEINIVACILAKKYGIKYTAARIRDMQFLSGAGDYLKQNFDIDLALNPEFITASEINRILMTPAALNVEDFANGKVRLFETKVRRKSPFINIPFKNMNIPPSVLVGMIFRDHRMIIPHGDDRLLPHDNAYFIGDADAVKAFSKSFVQSDMLKVERAIIIGAGRAGRFLAPMLDQQDVKVKIFDKNKERCLQVAEKLINGMAICGDGTDIDLLEQEGIADADAVICLTEDDRLNLMLALIAKHLGAKKTVVRISRNEYGSLMEKVGVDIVLSTRLLSASEVLAFARRGGVVSVSLLEGAKAEAVEVIVQEGALVAGRRLMEIGLPRECLVCAYVRDGEAYIPNGQSVLQAGDRIILFVQKAHSKSVMKYFKGRD</sequence>
<protein>
    <recommendedName>
        <fullName evidence="1">Trk system potassium uptake protein TrkA</fullName>
    </recommendedName>
</protein>
<dbReference type="Proteomes" id="UP000036503">
    <property type="component" value="Unassembled WGS sequence"/>
</dbReference>
<keyword evidence="2" id="KW-0813">Transport</keyword>
<evidence type="ECO:0000256" key="4">
    <source>
        <dbReference type="ARBA" id="ARBA00022958"/>
    </source>
</evidence>
<dbReference type="InterPro" id="IPR003148">
    <property type="entry name" value="RCK_N"/>
</dbReference>
<dbReference type="NCBIfam" id="NF007041">
    <property type="entry name" value="PRK09496.3-4"/>
    <property type="match status" value="1"/>
</dbReference>
<dbReference type="NCBIfam" id="NF007031">
    <property type="entry name" value="PRK09496.1-2"/>
    <property type="match status" value="1"/>
</dbReference>
<evidence type="ECO:0000256" key="1">
    <source>
        <dbReference type="ARBA" id="ARBA00017378"/>
    </source>
</evidence>
<dbReference type="NCBIfam" id="NF007039">
    <property type="entry name" value="PRK09496.3-2"/>
    <property type="match status" value="1"/>
</dbReference>
<keyword evidence="10" id="KW-1185">Reference proteome</keyword>
<evidence type="ECO:0000256" key="6">
    <source>
        <dbReference type="ARBA" id="ARBA00023065"/>
    </source>
</evidence>
<dbReference type="Gene3D" id="3.30.70.1450">
    <property type="entry name" value="Regulator of K+ conductance, C-terminal domain"/>
    <property type="match status" value="2"/>
</dbReference>
<dbReference type="PANTHER" id="PTHR43833">
    <property type="entry name" value="POTASSIUM CHANNEL PROTEIN 2-RELATED-RELATED"/>
    <property type="match status" value="1"/>
</dbReference>
<gene>
    <name evidence="9" type="ORF">AB840_06290</name>
</gene>
<dbReference type="SUPFAM" id="SSF116726">
    <property type="entry name" value="TrkA C-terminal domain-like"/>
    <property type="match status" value="2"/>
</dbReference>
<keyword evidence="4" id="KW-0630">Potassium</keyword>
<keyword evidence="6" id="KW-0406">Ion transport</keyword>
<feature type="domain" description="RCK N-terminal" evidence="7">
    <location>
        <begin position="1"/>
        <end position="121"/>
    </location>
</feature>
<dbReference type="OrthoDB" id="9775180at2"/>
<dbReference type="InterPro" id="IPR036721">
    <property type="entry name" value="RCK_C_sf"/>
</dbReference>
<evidence type="ECO:0000259" key="7">
    <source>
        <dbReference type="PROSITE" id="PS51201"/>
    </source>
</evidence>
<dbReference type="Pfam" id="PF02080">
    <property type="entry name" value="TrkA_C"/>
    <property type="match status" value="2"/>
</dbReference>
<feature type="domain" description="RCK C-terminal" evidence="8">
    <location>
        <begin position="141"/>
        <end position="222"/>
    </location>
</feature>
<dbReference type="PANTHER" id="PTHR43833:SF5">
    <property type="entry name" value="TRK SYSTEM POTASSIUM UPTAKE PROTEIN TRKA"/>
    <property type="match status" value="1"/>
</dbReference>
<dbReference type="GO" id="GO:0005886">
    <property type="term" value="C:plasma membrane"/>
    <property type="evidence" value="ECO:0007669"/>
    <property type="project" value="InterPro"/>
</dbReference>
<dbReference type="PROSITE" id="PS51202">
    <property type="entry name" value="RCK_C"/>
    <property type="match status" value="2"/>
</dbReference>
<dbReference type="InParanoid" id="A0A0J6WTF3"/>
<comment type="caution">
    <text evidence="9">The sequence shown here is derived from an EMBL/GenBank/DDBJ whole genome shotgun (WGS) entry which is preliminary data.</text>
</comment>
<dbReference type="InterPro" id="IPR006036">
    <property type="entry name" value="K_uptake_TrkA"/>
</dbReference>
<evidence type="ECO:0000256" key="5">
    <source>
        <dbReference type="ARBA" id="ARBA00023027"/>
    </source>
</evidence>
<evidence type="ECO:0000256" key="3">
    <source>
        <dbReference type="ARBA" id="ARBA00022538"/>
    </source>
</evidence>
<dbReference type="InterPro" id="IPR006037">
    <property type="entry name" value="RCK_C"/>
</dbReference>
<dbReference type="PROSITE" id="PS51201">
    <property type="entry name" value="RCK_N"/>
    <property type="match status" value="2"/>
</dbReference>